<feature type="compositionally biased region" description="Basic and acidic residues" evidence="1">
    <location>
        <begin position="117"/>
        <end position="131"/>
    </location>
</feature>
<feature type="region of interest" description="Disordered" evidence="1">
    <location>
        <begin position="110"/>
        <end position="188"/>
    </location>
</feature>
<keyword evidence="3" id="KW-0732">Signal</keyword>
<evidence type="ECO:0008006" key="6">
    <source>
        <dbReference type="Google" id="ProtNLM"/>
    </source>
</evidence>
<accession>A0A1E5UJW5</accession>
<reference evidence="4 5" key="1">
    <citation type="submission" date="2016-09" db="EMBL/GenBank/DDBJ databases">
        <title>The draft genome of Dichanthelium oligosanthes: A C3 panicoid grass species.</title>
        <authorList>
            <person name="Studer A.J."/>
            <person name="Schnable J.C."/>
            <person name="Brutnell T.P."/>
        </authorList>
    </citation>
    <scope>NUCLEOTIDE SEQUENCE [LARGE SCALE GENOMIC DNA]</scope>
    <source>
        <strain evidence="5">cv. Kellogg 1175</strain>
        <tissue evidence="4">Leaf</tissue>
    </source>
</reference>
<proteinExistence type="predicted"/>
<feature type="signal peptide" evidence="3">
    <location>
        <begin position="1"/>
        <end position="23"/>
    </location>
</feature>
<name>A0A1E5UJW5_9POAL</name>
<dbReference type="PANTHER" id="PTHR33098:SF44">
    <property type="entry name" value="DUF4408 DOMAIN-CONTAINING PROTEIN"/>
    <property type="match status" value="1"/>
</dbReference>
<sequence length="324" mass="35352">MDSLLKATAIAMVVFVVAARAEAAAGSSYMSAIATADFLMSPIFLWVTANAIVFVIWVLSSSSRRGITDDKTTSSSADGEVVHDAVDSFYTSASEYESFSDAGSARREDAAVSSKRLAREARAAARRADRPRVRKKPAAGQDAPTPRAVKAAAAAARDLDDEIRRAGTPVTPAATTEPRPGDGDDEDLSMDSMWQSIVQRRAARPVVVQKSGSWGNDELPRLQRVAETAATTRREMRKSASAVNKAAAVAPKPPQPSVPAAVRELGWRRRDELVTISPDELLRRAESFIRRQREHLRLQRQESEQRQLQLQRRLLGPPLIRAGV</sequence>
<dbReference type="Proteomes" id="UP000095767">
    <property type="component" value="Unassembled WGS sequence"/>
</dbReference>
<feature type="compositionally biased region" description="Low complexity" evidence="1">
    <location>
        <begin position="138"/>
        <end position="156"/>
    </location>
</feature>
<evidence type="ECO:0000256" key="1">
    <source>
        <dbReference type="SAM" id="MobiDB-lite"/>
    </source>
</evidence>
<dbReference type="OrthoDB" id="687745at2759"/>
<dbReference type="EMBL" id="LWDX02074238">
    <property type="protein sequence ID" value="OEL13182.1"/>
    <property type="molecule type" value="Genomic_DNA"/>
</dbReference>
<keyword evidence="2" id="KW-1133">Transmembrane helix</keyword>
<evidence type="ECO:0000313" key="5">
    <source>
        <dbReference type="Proteomes" id="UP000095767"/>
    </source>
</evidence>
<keyword evidence="5" id="KW-1185">Reference proteome</keyword>
<evidence type="ECO:0000313" key="4">
    <source>
        <dbReference type="EMBL" id="OEL13182.1"/>
    </source>
</evidence>
<protein>
    <recommendedName>
        <fullName evidence="6">DUF4408 domain-containing protein</fullName>
    </recommendedName>
</protein>
<feature type="transmembrane region" description="Helical" evidence="2">
    <location>
        <begin position="39"/>
        <end position="59"/>
    </location>
</feature>
<feature type="chain" id="PRO_5009187062" description="DUF4408 domain-containing protein" evidence="3">
    <location>
        <begin position="24"/>
        <end position="324"/>
    </location>
</feature>
<organism evidence="4 5">
    <name type="scientific">Dichanthelium oligosanthes</name>
    <dbReference type="NCBI Taxonomy" id="888268"/>
    <lineage>
        <taxon>Eukaryota</taxon>
        <taxon>Viridiplantae</taxon>
        <taxon>Streptophyta</taxon>
        <taxon>Embryophyta</taxon>
        <taxon>Tracheophyta</taxon>
        <taxon>Spermatophyta</taxon>
        <taxon>Magnoliopsida</taxon>
        <taxon>Liliopsida</taxon>
        <taxon>Poales</taxon>
        <taxon>Poaceae</taxon>
        <taxon>PACMAD clade</taxon>
        <taxon>Panicoideae</taxon>
        <taxon>Panicodae</taxon>
        <taxon>Paniceae</taxon>
        <taxon>Dichantheliinae</taxon>
        <taxon>Dichanthelium</taxon>
    </lineage>
</organism>
<gene>
    <name evidence="4" type="ORF">BAE44_0025799</name>
</gene>
<evidence type="ECO:0000256" key="2">
    <source>
        <dbReference type="SAM" id="Phobius"/>
    </source>
</evidence>
<evidence type="ECO:0000256" key="3">
    <source>
        <dbReference type="SAM" id="SignalP"/>
    </source>
</evidence>
<keyword evidence="2" id="KW-0472">Membrane</keyword>
<keyword evidence="2" id="KW-0812">Transmembrane</keyword>
<dbReference type="AlphaFoldDB" id="A0A1E5UJW5"/>
<dbReference type="PANTHER" id="PTHR33098">
    <property type="entry name" value="COTTON FIBER (DUF761)"/>
    <property type="match status" value="1"/>
</dbReference>
<comment type="caution">
    <text evidence="4">The sequence shown here is derived from an EMBL/GenBank/DDBJ whole genome shotgun (WGS) entry which is preliminary data.</text>
</comment>